<keyword evidence="3 6" id="KW-0067">ATP-binding</keyword>
<dbReference type="PANTHER" id="PTHR45765">
    <property type="entry name" value="METHIONINE--TRNA LIGASE"/>
    <property type="match status" value="1"/>
</dbReference>
<proteinExistence type="inferred from homology"/>
<comment type="caution">
    <text evidence="9">The sequence shown here is derived from an EMBL/GenBank/DDBJ whole genome shotgun (WGS) entry which is preliminary data.</text>
</comment>
<dbReference type="InterPro" id="IPR023458">
    <property type="entry name" value="Met-tRNA_ligase_1"/>
</dbReference>
<comment type="similarity">
    <text evidence="6">Belongs to the class-I aminoacyl-tRNA synthetase family.</text>
</comment>
<reference evidence="9 10" key="2">
    <citation type="submission" date="2023-06" db="EMBL/GenBank/DDBJ databases">
        <authorList>
            <person name="Zeman M."/>
            <person name="Kubasova T."/>
            <person name="Jahodarova E."/>
            <person name="Nykrynova M."/>
            <person name="Rychlik I."/>
        </authorList>
    </citation>
    <scope>NUCLEOTIDE SEQUENCE [LARGE SCALE GENOMIC DNA]</scope>
    <source>
        <strain evidence="9 10">154_Feed</strain>
    </source>
</reference>
<evidence type="ECO:0000256" key="1">
    <source>
        <dbReference type="ARBA" id="ARBA00022598"/>
    </source>
</evidence>
<evidence type="ECO:0000256" key="4">
    <source>
        <dbReference type="ARBA" id="ARBA00022917"/>
    </source>
</evidence>
<evidence type="ECO:0000256" key="6">
    <source>
        <dbReference type="RuleBase" id="RU363039"/>
    </source>
</evidence>
<accession>A0ABT7V6W8</accession>
<dbReference type="EMBL" id="JAUDDZ010000002">
    <property type="protein sequence ID" value="MDM8274233.1"/>
    <property type="molecule type" value="Genomic_DNA"/>
</dbReference>
<keyword evidence="10" id="KW-1185">Reference proteome</keyword>
<evidence type="ECO:0000256" key="5">
    <source>
        <dbReference type="ARBA" id="ARBA00023146"/>
    </source>
</evidence>
<dbReference type="PANTHER" id="PTHR45765:SF1">
    <property type="entry name" value="METHIONINE--TRNA LIGASE, CYTOPLASMIC"/>
    <property type="match status" value="1"/>
</dbReference>
<evidence type="ECO:0000259" key="8">
    <source>
        <dbReference type="Pfam" id="PF09334"/>
    </source>
</evidence>
<reference evidence="10" key="1">
    <citation type="submission" date="2023-06" db="EMBL/GenBank/DDBJ databases">
        <title>Identification and characterization of horizontal gene transfer across gut microbiota members of farm animals based on homology search.</title>
        <authorList>
            <person name="Zeman M."/>
            <person name="Kubasova T."/>
            <person name="Jahodarova E."/>
            <person name="Nykrynova M."/>
            <person name="Rychlik I."/>
        </authorList>
    </citation>
    <scope>NUCLEOTIDE SEQUENCE [LARGE SCALE GENOMIC DNA]</scope>
    <source>
        <strain evidence="10">154_Feed</strain>
    </source>
</reference>
<keyword evidence="2 6" id="KW-0547">Nucleotide-binding</keyword>
<feature type="domain" description="Methionyl/Leucyl tRNA synthetase" evidence="8">
    <location>
        <begin position="314"/>
        <end position="476"/>
    </location>
</feature>
<feature type="region of interest" description="Disordered" evidence="7">
    <location>
        <begin position="475"/>
        <end position="495"/>
    </location>
</feature>
<dbReference type="GO" id="GO:0016874">
    <property type="term" value="F:ligase activity"/>
    <property type="evidence" value="ECO:0007669"/>
    <property type="project" value="UniProtKB-KW"/>
</dbReference>
<evidence type="ECO:0000256" key="2">
    <source>
        <dbReference type="ARBA" id="ARBA00022741"/>
    </source>
</evidence>
<dbReference type="InterPro" id="IPR015413">
    <property type="entry name" value="Methionyl/Leucyl_tRNA_Synth"/>
</dbReference>
<dbReference type="Gene3D" id="2.170.220.10">
    <property type="match status" value="1"/>
</dbReference>
<gene>
    <name evidence="9" type="ORF">QUW28_01790</name>
</gene>
<sequence length="688" mass="76876">MAQKLSRASRPSWPKRAVVTAGMPYGNKNLHFGHVGGVFVPADFYARFLRDRLGAENVLFVSGTDCYGSPIMESYRKLRDEQGYEKRISDYVEENHERQASTLAGYDIEPDFFGGSALEPAVHVHEQMTDEVIMRLKERGVLQKRATKQFFDPVAGQFLNGRQVLGRCPIQGCKSEKAYADECDLGHQFEPEELIAPKSALTGETPELRPVDNIYFDLPAYLDFLKDYTSKLEDDETVRPVVVKTLEEWLNPPQLYIQNKFREAFDAIEDQLPEHVVAEPEGNKSSFTVTFPSWLERDEAHEVLNQGGVRFRSGKALVPFRITGNIEWGVPVTDECGCSGLTCWVWPESLWAPISFTRTALAEAKRTGRGDRYASLDWHDWWCSDEAHAYQFIGQDNIYFYGVAQTAMWEALGCNMQQSTLVANYHVLYMGKKASSSSKTPPPPASELLDHYSAEQLRAHFLSLGLGEKPVSFSPKAYDTRETGKNPDGSPLLARDDKRVIDPVQKEGTLLTGVFNRLARSCFYGVAVKDGDPSSVRTGCIPAGDPSPAARDAAEQAVLAFERYMHTFELHRALGVCDTFLRAANKRWSDASKAAKAAQADDQAAGDDLMRQALVDAFFELRAATVLMHGVVPRGCELICEHFAIDPAVFFSWEHVFDTTDELLASLGEKAGAHQVVALPPRFDFFSF</sequence>
<dbReference type="Gene3D" id="3.40.50.620">
    <property type="entry name" value="HUPs"/>
    <property type="match status" value="2"/>
</dbReference>
<keyword evidence="1 6" id="KW-0436">Ligase</keyword>
<keyword evidence="5 6" id="KW-0030">Aminoacyl-tRNA synthetase</keyword>
<dbReference type="SUPFAM" id="SSF52374">
    <property type="entry name" value="Nucleotidylyl transferase"/>
    <property type="match status" value="1"/>
</dbReference>
<dbReference type="Pfam" id="PF09334">
    <property type="entry name" value="tRNA-synt_1g"/>
    <property type="match status" value="2"/>
</dbReference>
<dbReference type="Proteomes" id="UP001529421">
    <property type="component" value="Unassembled WGS sequence"/>
</dbReference>
<dbReference type="InterPro" id="IPR014729">
    <property type="entry name" value="Rossmann-like_a/b/a_fold"/>
</dbReference>
<evidence type="ECO:0000256" key="3">
    <source>
        <dbReference type="ARBA" id="ARBA00022840"/>
    </source>
</evidence>
<evidence type="ECO:0000256" key="7">
    <source>
        <dbReference type="SAM" id="MobiDB-lite"/>
    </source>
</evidence>
<dbReference type="RefSeq" id="WP_289544078.1">
    <property type="nucleotide sequence ID" value="NZ_JAUDDZ010000002.1"/>
</dbReference>
<organism evidence="9 10">
    <name type="scientific">Enorma phocaeensis</name>
    <dbReference type="NCBI Taxonomy" id="1871019"/>
    <lineage>
        <taxon>Bacteria</taxon>
        <taxon>Bacillati</taxon>
        <taxon>Actinomycetota</taxon>
        <taxon>Coriobacteriia</taxon>
        <taxon>Coriobacteriales</taxon>
        <taxon>Coriobacteriaceae</taxon>
        <taxon>Enorma</taxon>
    </lineage>
</organism>
<evidence type="ECO:0000313" key="9">
    <source>
        <dbReference type="EMBL" id="MDM8274233.1"/>
    </source>
</evidence>
<name>A0ABT7V6W8_9ACTN</name>
<evidence type="ECO:0000313" key="10">
    <source>
        <dbReference type="Proteomes" id="UP001529421"/>
    </source>
</evidence>
<feature type="domain" description="Methionyl/Leucyl tRNA synthetase" evidence="8">
    <location>
        <begin position="18"/>
        <end position="252"/>
    </location>
</feature>
<protein>
    <submittedName>
        <fullName evidence="9">Class I tRNA ligase family protein</fullName>
    </submittedName>
</protein>
<keyword evidence="4 6" id="KW-0648">Protein biosynthesis</keyword>